<feature type="transmembrane region" description="Helical" evidence="7">
    <location>
        <begin position="100"/>
        <end position="118"/>
    </location>
</feature>
<keyword evidence="5 7" id="KW-0472">Membrane</keyword>
<dbReference type="PANTHER" id="PTHR40277:SF1">
    <property type="entry name" value="BLL5419 PROTEIN"/>
    <property type="match status" value="1"/>
</dbReference>
<keyword evidence="9" id="KW-1185">Reference proteome</keyword>
<keyword evidence="4 7" id="KW-1133">Transmembrane helix</keyword>
<dbReference type="EMBL" id="QBKN01000003">
    <property type="protein sequence ID" value="PTX51295.1"/>
    <property type="molecule type" value="Genomic_DNA"/>
</dbReference>
<protein>
    <submittedName>
        <fullName evidence="8">Uncharacterized protein (TIRG00374 family)</fullName>
    </submittedName>
</protein>
<dbReference type="InterPro" id="IPR022791">
    <property type="entry name" value="L-PG_synthase/AglD"/>
</dbReference>
<feature type="compositionally biased region" description="Polar residues" evidence="6">
    <location>
        <begin position="1"/>
        <end position="11"/>
    </location>
</feature>
<evidence type="ECO:0000313" key="9">
    <source>
        <dbReference type="Proteomes" id="UP000244069"/>
    </source>
</evidence>
<reference evidence="8 9" key="1">
    <citation type="submission" date="2018-04" db="EMBL/GenBank/DDBJ databases">
        <title>Genomic Encyclopedia of Archaeal and Bacterial Type Strains, Phase II (KMG-II): from individual species to whole genera.</title>
        <authorList>
            <person name="Goeker M."/>
        </authorList>
    </citation>
    <scope>NUCLEOTIDE SEQUENCE [LARGE SCALE GENOMIC DNA]</scope>
    <source>
        <strain evidence="8 9">DSM 29329</strain>
    </source>
</reference>
<dbReference type="Pfam" id="PF03706">
    <property type="entry name" value="LPG_synthase_TM"/>
    <property type="match status" value="1"/>
</dbReference>
<comment type="subcellular location">
    <subcellularLocation>
        <location evidence="1">Cell membrane</location>
        <topology evidence="1">Multi-pass membrane protein</topology>
    </subcellularLocation>
</comment>
<evidence type="ECO:0000313" key="8">
    <source>
        <dbReference type="EMBL" id="PTX51295.1"/>
    </source>
</evidence>
<dbReference type="Proteomes" id="UP000244069">
    <property type="component" value="Unassembled WGS sequence"/>
</dbReference>
<evidence type="ECO:0000256" key="3">
    <source>
        <dbReference type="ARBA" id="ARBA00022692"/>
    </source>
</evidence>
<feature type="transmembrane region" description="Helical" evidence="7">
    <location>
        <begin position="303"/>
        <end position="326"/>
    </location>
</feature>
<organism evidence="8 9">
    <name type="scientific">Allosediminivita pacifica</name>
    <dbReference type="NCBI Taxonomy" id="1267769"/>
    <lineage>
        <taxon>Bacteria</taxon>
        <taxon>Pseudomonadati</taxon>
        <taxon>Pseudomonadota</taxon>
        <taxon>Alphaproteobacteria</taxon>
        <taxon>Rhodobacterales</taxon>
        <taxon>Paracoccaceae</taxon>
        <taxon>Allosediminivita</taxon>
    </lineage>
</organism>
<name>A0A2T6B5H6_9RHOB</name>
<feature type="region of interest" description="Disordered" evidence="6">
    <location>
        <begin position="1"/>
        <end position="20"/>
    </location>
</feature>
<evidence type="ECO:0000256" key="4">
    <source>
        <dbReference type="ARBA" id="ARBA00022989"/>
    </source>
</evidence>
<gene>
    <name evidence="8" type="ORF">C8N44_10338</name>
</gene>
<accession>A0A2T6B5H6</accession>
<dbReference type="AlphaFoldDB" id="A0A2T6B5H6"/>
<comment type="caution">
    <text evidence="8">The sequence shown here is derived from an EMBL/GenBank/DDBJ whole genome shotgun (WGS) entry which is preliminary data.</text>
</comment>
<dbReference type="PANTHER" id="PTHR40277">
    <property type="entry name" value="BLL5419 PROTEIN"/>
    <property type="match status" value="1"/>
</dbReference>
<evidence type="ECO:0000256" key="7">
    <source>
        <dbReference type="SAM" id="Phobius"/>
    </source>
</evidence>
<evidence type="ECO:0000256" key="5">
    <source>
        <dbReference type="ARBA" id="ARBA00023136"/>
    </source>
</evidence>
<keyword evidence="2" id="KW-1003">Cell membrane</keyword>
<feature type="transmembrane region" description="Helical" evidence="7">
    <location>
        <begin position="70"/>
        <end position="88"/>
    </location>
</feature>
<evidence type="ECO:0000256" key="1">
    <source>
        <dbReference type="ARBA" id="ARBA00004651"/>
    </source>
</evidence>
<keyword evidence="3 7" id="KW-0812">Transmembrane</keyword>
<proteinExistence type="predicted"/>
<feature type="transmembrane region" description="Helical" evidence="7">
    <location>
        <begin position="228"/>
        <end position="250"/>
    </location>
</feature>
<feature type="transmembrane region" description="Helical" evidence="7">
    <location>
        <begin position="178"/>
        <end position="198"/>
    </location>
</feature>
<sequence length="349" mass="37446">MQQGNFGNTEPPNGPAMAKARHAAPKSRFRTWALRSLKVLIVAVLMIWIVRNADTESVFSAMRQANLPLVVLALAMQVLGAAIMAARWRLLLQVQNVSPSFGYLFTSTVSAFFFRQFLPSVVGGDAIRSVAAWRAGADPGFAALSLVADRLFGLLALLLFLIGASFFMMQIAADLPGLWGGLAAAGAIVGGGLLFLMAPGSIRLPARTPAKLDRIVRATRVFAGSHRIVPACLGLSILLQVNVVTFYWVIGHALGLEVPYAAYYVIVPIAIFVMMVPFSINAIGIREVIFIYLLGVWGVDSDLALAFAWAEFGIILCAGLLGGIVYMTHKMPARIDIERSGAETPANAT</sequence>
<feature type="transmembrane region" description="Helical" evidence="7">
    <location>
        <begin position="151"/>
        <end position="171"/>
    </location>
</feature>
<evidence type="ECO:0000256" key="6">
    <source>
        <dbReference type="SAM" id="MobiDB-lite"/>
    </source>
</evidence>
<dbReference type="NCBIfam" id="TIGR00374">
    <property type="entry name" value="flippase-like domain"/>
    <property type="match status" value="1"/>
</dbReference>
<evidence type="ECO:0000256" key="2">
    <source>
        <dbReference type="ARBA" id="ARBA00022475"/>
    </source>
</evidence>
<dbReference type="GO" id="GO:0005886">
    <property type="term" value="C:plasma membrane"/>
    <property type="evidence" value="ECO:0007669"/>
    <property type="project" value="UniProtKB-SubCell"/>
</dbReference>
<feature type="transmembrane region" description="Helical" evidence="7">
    <location>
        <begin position="32"/>
        <end position="50"/>
    </location>
</feature>
<feature type="transmembrane region" description="Helical" evidence="7">
    <location>
        <begin position="262"/>
        <end position="283"/>
    </location>
</feature>